<evidence type="ECO:0000313" key="4">
    <source>
        <dbReference type="Proteomes" id="UP000240624"/>
    </source>
</evidence>
<dbReference type="RefSeq" id="WP_085895501.1">
    <property type="nucleotide sequence ID" value="NZ_FWFY01000003.1"/>
</dbReference>
<dbReference type="AlphaFoldDB" id="A0A1X6YTF4"/>
<protein>
    <submittedName>
        <fullName evidence="2">Uncharacterized protein</fullName>
    </submittedName>
</protein>
<keyword evidence="4" id="KW-1185">Reference proteome</keyword>
<dbReference type="Proteomes" id="UP000240624">
    <property type="component" value="Unassembled WGS sequence"/>
</dbReference>
<evidence type="ECO:0000313" key="1">
    <source>
        <dbReference type="EMBL" id="PSK87548.1"/>
    </source>
</evidence>
<gene>
    <name evidence="1" type="ORF">CLV79_10227</name>
    <name evidence="2" type="ORF">LOS8367_01111</name>
</gene>
<dbReference type="Proteomes" id="UP000193495">
    <property type="component" value="Unassembled WGS sequence"/>
</dbReference>
<reference evidence="2 3" key="1">
    <citation type="submission" date="2017-03" db="EMBL/GenBank/DDBJ databases">
        <authorList>
            <person name="Afonso C.L."/>
            <person name="Miller P.J."/>
            <person name="Scott M.A."/>
            <person name="Spackman E."/>
            <person name="Goraichik I."/>
            <person name="Dimitrov K.M."/>
            <person name="Suarez D.L."/>
            <person name="Swayne D.E."/>
        </authorList>
    </citation>
    <scope>NUCLEOTIDE SEQUENCE [LARGE SCALE GENOMIC DNA]</scope>
    <source>
        <strain evidence="2 3">CECT 8367</strain>
    </source>
</reference>
<evidence type="ECO:0000313" key="3">
    <source>
        <dbReference type="Proteomes" id="UP000193495"/>
    </source>
</evidence>
<evidence type="ECO:0000313" key="2">
    <source>
        <dbReference type="EMBL" id="SLN30971.1"/>
    </source>
</evidence>
<proteinExistence type="predicted"/>
<sequence length="101" mass="11366">MSSGEPFEALTLKTSELAHLMDKAETTRRRAIAERVADWDEENFADDPVATEQIGGSIERIEVALDDLFLMRAAYVFDGRRDEVSVPVSDLVDLLMETDFN</sequence>
<dbReference type="EMBL" id="FWFY01000003">
    <property type="protein sequence ID" value="SLN30971.1"/>
    <property type="molecule type" value="Genomic_DNA"/>
</dbReference>
<dbReference type="EMBL" id="PYGB01000002">
    <property type="protein sequence ID" value="PSK87548.1"/>
    <property type="molecule type" value="Genomic_DNA"/>
</dbReference>
<name>A0A1X6YTF4_9RHOB</name>
<reference evidence="1 4" key="2">
    <citation type="submission" date="2018-03" db="EMBL/GenBank/DDBJ databases">
        <title>Genomic Encyclopedia of Archaeal and Bacterial Type Strains, Phase II (KMG-II): from individual species to whole genera.</title>
        <authorList>
            <person name="Goeker M."/>
        </authorList>
    </citation>
    <scope>NUCLEOTIDE SEQUENCE [LARGE SCALE GENOMIC DNA]</scope>
    <source>
        <strain evidence="1 4">DSM 29956</strain>
    </source>
</reference>
<accession>A0A1X6YTF4</accession>
<organism evidence="2 3">
    <name type="scientific">Limimaricola soesokkakensis</name>
    <dbReference type="NCBI Taxonomy" id="1343159"/>
    <lineage>
        <taxon>Bacteria</taxon>
        <taxon>Pseudomonadati</taxon>
        <taxon>Pseudomonadota</taxon>
        <taxon>Alphaproteobacteria</taxon>
        <taxon>Rhodobacterales</taxon>
        <taxon>Paracoccaceae</taxon>
        <taxon>Limimaricola</taxon>
    </lineage>
</organism>